<sequence length="708" mass="80082">MMGAATNQVNAMEASRTNPFMAPYDTPYEIPPFDRISYDDYLPALKAGIAEQKKAVEAIVNNPEAPTFENTIVALDHSGPLLERVCLVFMALDESNSTPEMTAIGEEFYPLYSAHSDEISMNEKLFARIKTLYDNRDKMNYTKSQRLAIEKSYKDMVRNGALLNDADKAELKAINSRLSDLYLKFNKNLLTATNAFELVVDDKAKLSGLPETSIAVAAEEAAKRNMKGKWVFTLHAPSRLPLLQYADNRELREKMYKGYTTLASSGEYNNYPVIAEILKARIRKANILGFKNYADYMTDNVMAKNVKSAEELLMQIWKPAIARVDREVAEMQALSDKEGNNFTIALWDYYYYAEKVRKDKYNLDEGLVSQYFHVDSVRKGIFSMAKKLYGVTFTEIPDAPKYDPEVKVYDVTDADGKHVAVFMTDYYTRPSKRQGAWMSEFKGSFVTDDGKVERPIVYNVANFTRPTGNTPCLLSLDEVETMFHEFGHGLHGMLTRAKYKSQAGTNVDRDFVELPSQIHEHWAMEPELLKTYAHHYKTGEVIPDELIKKLDEASTHNQGFITTELVGAALLDLQWGQLTDADNVDVESFEKNVADKLSMPSQVAYRYRSPYFKHIFGSDGYASGYYTYLWAEVLDADGFELFKEKGIFDPATAKSFKDNVLEAGGSDDPMELYVKFRGKKPTPEALLRNRGLINEPAKPGNLPMPGGK</sequence>
<dbReference type="KEGG" id="mgod:E7746_07615"/>
<comment type="similarity">
    <text evidence="1 7">Belongs to the peptidase M3 family.</text>
</comment>
<reference evidence="9 10" key="1">
    <citation type="submission" date="2019-02" db="EMBL/GenBank/DDBJ databases">
        <title>Isolation and identification of novel species under the genus Muribaculum.</title>
        <authorList>
            <person name="Miyake S."/>
            <person name="Ding Y."/>
            <person name="Low A."/>
            <person name="Soh M."/>
            <person name="Seedorf H."/>
        </authorList>
    </citation>
    <scope>NUCLEOTIDE SEQUENCE [LARGE SCALE GENOMIC DNA]</scope>
    <source>
        <strain evidence="9 10">TLL-A4</strain>
    </source>
</reference>
<evidence type="ECO:0000256" key="6">
    <source>
        <dbReference type="ARBA" id="ARBA00023049"/>
    </source>
</evidence>
<dbReference type="Gene3D" id="1.10.1370.40">
    <property type="match status" value="1"/>
</dbReference>
<protein>
    <submittedName>
        <fullName evidence="9">M3 family peptidase</fullName>
    </submittedName>
</protein>
<evidence type="ECO:0000256" key="5">
    <source>
        <dbReference type="ARBA" id="ARBA00022833"/>
    </source>
</evidence>
<keyword evidence="6 7" id="KW-0482">Metalloprotease</keyword>
<accession>A0A4P7VRR9</accession>
<evidence type="ECO:0000313" key="10">
    <source>
        <dbReference type="Proteomes" id="UP000297031"/>
    </source>
</evidence>
<dbReference type="Gene3D" id="3.40.390.10">
    <property type="entry name" value="Collagenase (Catalytic Domain)"/>
    <property type="match status" value="1"/>
</dbReference>
<dbReference type="GO" id="GO:0046872">
    <property type="term" value="F:metal ion binding"/>
    <property type="evidence" value="ECO:0007669"/>
    <property type="project" value="UniProtKB-UniRule"/>
</dbReference>
<evidence type="ECO:0000256" key="4">
    <source>
        <dbReference type="ARBA" id="ARBA00022801"/>
    </source>
</evidence>
<dbReference type="OrthoDB" id="9773538at2"/>
<dbReference type="Proteomes" id="UP000297031">
    <property type="component" value="Chromosome"/>
</dbReference>
<name>A0A4P7VRR9_9BACT</name>
<gene>
    <name evidence="9" type="ORF">E7746_07615</name>
</gene>
<keyword evidence="2 7" id="KW-0645">Protease</keyword>
<keyword evidence="5 7" id="KW-0862">Zinc</keyword>
<evidence type="ECO:0000256" key="3">
    <source>
        <dbReference type="ARBA" id="ARBA00022723"/>
    </source>
</evidence>
<dbReference type="CDD" id="cd06456">
    <property type="entry name" value="M3A_DCP"/>
    <property type="match status" value="1"/>
</dbReference>
<dbReference type="PANTHER" id="PTHR43660">
    <property type="entry name" value="DIPEPTIDYL CARBOXYPEPTIDASE"/>
    <property type="match status" value="1"/>
</dbReference>
<dbReference type="Pfam" id="PF01432">
    <property type="entry name" value="Peptidase_M3"/>
    <property type="match status" value="1"/>
</dbReference>
<evidence type="ECO:0000256" key="7">
    <source>
        <dbReference type="RuleBase" id="RU003435"/>
    </source>
</evidence>
<evidence type="ECO:0000313" key="9">
    <source>
        <dbReference type="EMBL" id="QCD37056.1"/>
    </source>
</evidence>
<dbReference type="InterPro" id="IPR024079">
    <property type="entry name" value="MetalloPept_cat_dom_sf"/>
</dbReference>
<keyword evidence="4 7" id="KW-0378">Hydrolase</keyword>
<comment type="cofactor">
    <cofactor evidence="7">
        <name>Zn(2+)</name>
        <dbReference type="ChEBI" id="CHEBI:29105"/>
    </cofactor>
    <text evidence="7">Binds 1 zinc ion.</text>
</comment>
<keyword evidence="3 7" id="KW-0479">Metal-binding</keyword>
<dbReference type="GO" id="GO:0004222">
    <property type="term" value="F:metalloendopeptidase activity"/>
    <property type="evidence" value="ECO:0007669"/>
    <property type="project" value="InterPro"/>
</dbReference>
<dbReference type="InterPro" id="IPR045090">
    <property type="entry name" value="Pept_M3A_M3B"/>
</dbReference>
<evidence type="ECO:0000256" key="1">
    <source>
        <dbReference type="ARBA" id="ARBA00006040"/>
    </source>
</evidence>
<keyword evidence="10" id="KW-1185">Reference proteome</keyword>
<dbReference type="InterPro" id="IPR034005">
    <property type="entry name" value="M3A_DCP"/>
</dbReference>
<dbReference type="EMBL" id="CP039393">
    <property type="protein sequence ID" value="QCD37056.1"/>
    <property type="molecule type" value="Genomic_DNA"/>
</dbReference>
<evidence type="ECO:0000256" key="2">
    <source>
        <dbReference type="ARBA" id="ARBA00022670"/>
    </source>
</evidence>
<dbReference type="PANTHER" id="PTHR43660:SF1">
    <property type="entry name" value="DIPEPTIDYL CARBOXYPEPTIDASE"/>
    <property type="match status" value="1"/>
</dbReference>
<dbReference type="FunFam" id="3.40.390.10:FF:000009">
    <property type="entry name" value="Oligopeptidase A"/>
    <property type="match status" value="1"/>
</dbReference>
<proteinExistence type="inferred from homology"/>
<dbReference type="GO" id="GO:0006508">
    <property type="term" value="P:proteolysis"/>
    <property type="evidence" value="ECO:0007669"/>
    <property type="project" value="UniProtKB-KW"/>
</dbReference>
<dbReference type="GO" id="GO:0005829">
    <property type="term" value="C:cytosol"/>
    <property type="evidence" value="ECO:0007669"/>
    <property type="project" value="TreeGrafter"/>
</dbReference>
<dbReference type="SUPFAM" id="SSF55486">
    <property type="entry name" value="Metalloproteases ('zincins'), catalytic domain"/>
    <property type="match status" value="1"/>
</dbReference>
<feature type="domain" description="Peptidase M3A/M3B catalytic" evidence="8">
    <location>
        <begin position="242"/>
        <end position="691"/>
    </location>
</feature>
<dbReference type="InterPro" id="IPR024077">
    <property type="entry name" value="Neurolysin/TOP_dom2"/>
</dbReference>
<dbReference type="InterPro" id="IPR001567">
    <property type="entry name" value="Pept_M3A_M3B_dom"/>
</dbReference>
<evidence type="ECO:0000259" key="8">
    <source>
        <dbReference type="Pfam" id="PF01432"/>
    </source>
</evidence>
<dbReference type="AlphaFoldDB" id="A0A4P7VRR9"/>
<dbReference type="Gene3D" id="1.10.1370.10">
    <property type="entry name" value="Neurolysin, domain 3"/>
    <property type="match status" value="1"/>
</dbReference>
<organism evidence="9 10">
    <name type="scientific">Muribaculum gordoncarteri</name>
    <dbReference type="NCBI Taxonomy" id="2530390"/>
    <lineage>
        <taxon>Bacteria</taxon>
        <taxon>Pseudomonadati</taxon>
        <taxon>Bacteroidota</taxon>
        <taxon>Bacteroidia</taxon>
        <taxon>Bacteroidales</taxon>
        <taxon>Muribaculaceae</taxon>
        <taxon>Muribaculum</taxon>
    </lineage>
</organism>
<dbReference type="GO" id="GO:0004180">
    <property type="term" value="F:carboxypeptidase activity"/>
    <property type="evidence" value="ECO:0007669"/>
    <property type="project" value="TreeGrafter"/>
</dbReference>